<protein>
    <submittedName>
        <fullName evidence="1">Uncharacterized protein</fullName>
    </submittedName>
</protein>
<keyword evidence="2" id="KW-1185">Reference proteome</keyword>
<proteinExistence type="predicted"/>
<evidence type="ECO:0000313" key="2">
    <source>
        <dbReference type="Proteomes" id="UP001341840"/>
    </source>
</evidence>
<comment type="caution">
    <text evidence="1">The sequence shown here is derived from an EMBL/GenBank/DDBJ whole genome shotgun (WGS) entry which is preliminary data.</text>
</comment>
<reference evidence="1 2" key="1">
    <citation type="journal article" date="2023" name="Plants (Basel)">
        <title>Bridging the Gap: Combining Genomics and Transcriptomics Approaches to Understand Stylosanthes scabra, an Orphan Legume from the Brazilian Caatinga.</title>
        <authorList>
            <person name="Ferreira-Neto J.R.C."/>
            <person name="da Silva M.D."/>
            <person name="Binneck E."/>
            <person name="de Melo N.F."/>
            <person name="da Silva R.H."/>
            <person name="de Melo A.L.T.M."/>
            <person name="Pandolfi V."/>
            <person name="Bustamante F.O."/>
            <person name="Brasileiro-Vidal A.C."/>
            <person name="Benko-Iseppon A.M."/>
        </authorList>
    </citation>
    <scope>NUCLEOTIDE SEQUENCE [LARGE SCALE GENOMIC DNA]</scope>
    <source>
        <tissue evidence="1">Leaves</tissue>
    </source>
</reference>
<organism evidence="1 2">
    <name type="scientific">Stylosanthes scabra</name>
    <dbReference type="NCBI Taxonomy" id="79078"/>
    <lineage>
        <taxon>Eukaryota</taxon>
        <taxon>Viridiplantae</taxon>
        <taxon>Streptophyta</taxon>
        <taxon>Embryophyta</taxon>
        <taxon>Tracheophyta</taxon>
        <taxon>Spermatophyta</taxon>
        <taxon>Magnoliopsida</taxon>
        <taxon>eudicotyledons</taxon>
        <taxon>Gunneridae</taxon>
        <taxon>Pentapetalae</taxon>
        <taxon>rosids</taxon>
        <taxon>fabids</taxon>
        <taxon>Fabales</taxon>
        <taxon>Fabaceae</taxon>
        <taxon>Papilionoideae</taxon>
        <taxon>50 kb inversion clade</taxon>
        <taxon>dalbergioids sensu lato</taxon>
        <taxon>Dalbergieae</taxon>
        <taxon>Pterocarpus clade</taxon>
        <taxon>Stylosanthes</taxon>
    </lineage>
</organism>
<name>A0ABU6VB51_9FABA</name>
<accession>A0ABU6VB51</accession>
<gene>
    <name evidence="1" type="ORF">PIB30_028421</name>
</gene>
<sequence>MEALCTLILEPISRQSVPRRLNIAKVGKNVDKNLKFTTLSSVKQLNETQRCVLVGLIITDGLAVDNNKRPFKFATNPSLPHFAEALSLSTALPPPSLFIFSLLGAPFAVPSPPLLSW</sequence>
<dbReference type="Proteomes" id="UP001341840">
    <property type="component" value="Unassembled WGS sequence"/>
</dbReference>
<dbReference type="EMBL" id="JASCZI010151147">
    <property type="protein sequence ID" value="MED6170187.1"/>
    <property type="molecule type" value="Genomic_DNA"/>
</dbReference>
<evidence type="ECO:0000313" key="1">
    <source>
        <dbReference type="EMBL" id="MED6170187.1"/>
    </source>
</evidence>